<dbReference type="RefSeq" id="WP_092484765.1">
    <property type="nucleotide sequence ID" value="NZ_FOYM01000020.1"/>
</dbReference>
<evidence type="ECO:0000313" key="9">
    <source>
        <dbReference type="Proteomes" id="UP000199584"/>
    </source>
</evidence>
<dbReference type="EMBL" id="FOYM01000020">
    <property type="protein sequence ID" value="SFR10226.1"/>
    <property type="molecule type" value="Genomic_DNA"/>
</dbReference>
<name>A0A1I6DXT2_9FIRM</name>
<dbReference type="InterPro" id="IPR050684">
    <property type="entry name" value="HTH-Siroheme_Decarb"/>
</dbReference>
<gene>
    <name evidence="8" type="ORF">SAMN05660706_12065</name>
</gene>
<dbReference type="PANTHER" id="PTHR43413:SF1">
    <property type="entry name" value="SIROHEME DECARBOXYLASE NIRL SUBUNIT"/>
    <property type="match status" value="1"/>
</dbReference>
<evidence type="ECO:0000256" key="5">
    <source>
        <dbReference type="ARBA" id="ARBA00048470"/>
    </source>
</evidence>
<evidence type="ECO:0000256" key="3">
    <source>
        <dbReference type="ARBA" id="ARBA00023457"/>
    </source>
</evidence>
<sequence>MLTDLEKQIVIELQNGLPLVPRPYQEIAERLGLAESELIIKIKEMTERGIIRRFGAAVRHQDLGFTANAMVVWDVPEEQAPTAGRLLAGFAEVTHCYQRTRRPGWPYTIFTVIHGQTREECERIAGRMAKKTGFTNYRLLFSTSELKKSTMKYFSD</sequence>
<dbReference type="InterPro" id="IPR040523">
    <property type="entry name" value="AsnC_trans_reg2"/>
</dbReference>
<dbReference type="Gene3D" id="3.30.70.3460">
    <property type="match status" value="1"/>
</dbReference>
<feature type="domain" description="Siroheme decarboxylase NirL-like HTH" evidence="7">
    <location>
        <begin position="6"/>
        <end position="52"/>
    </location>
</feature>
<evidence type="ECO:0000256" key="1">
    <source>
        <dbReference type="ARBA" id="ARBA00023239"/>
    </source>
</evidence>
<dbReference type="SUPFAM" id="SSF46785">
    <property type="entry name" value="Winged helix' DNA-binding domain"/>
    <property type="match status" value="1"/>
</dbReference>
<dbReference type="EC" id="4.1.1.111" evidence="4"/>
<dbReference type="Pfam" id="PF17805">
    <property type="entry name" value="AsnC_trans_reg2"/>
    <property type="match status" value="1"/>
</dbReference>
<reference evidence="9" key="1">
    <citation type="submission" date="2016-10" db="EMBL/GenBank/DDBJ databases">
        <authorList>
            <person name="Varghese N."/>
            <person name="Submissions S."/>
        </authorList>
    </citation>
    <scope>NUCLEOTIDE SEQUENCE [LARGE SCALE GENOMIC DNA]</scope>
    <source>
        <strain evidence="9">DSM 3669</strain>
    </source>
</reference>
<dbReference type="InterPro" id="IPR053953">
    <property type="entry name" value="NirdL-like_HTH"/>
</dbReference>
<protein>
    <recommendedName>
        <fullName evidence="4">siroheme decarboxylase</fullName>
        <ecNumber evidence="4">4.1.1.111</ecNumber>
    </recommendedName>
</protein>
<organism evidence="8 9">
    <name type="scientific">Desulfoscipio geothermicus DSM 3669</name>
    <dbReference type="NCBI Taxonomy" id="1121426"/>
    <lineage>
        <taxon>Bacteria</taxon>
        <taxon>Bacillati</taxon>
        <taxon>Bacillota</taxon>
        <taxon>Clostridia</taxon>
        <taxon>Eubacteriales</taxon>
        <taxon>Desulfallaceae</taxon>
        <taxon>Desulfoscipio</taxon>
    </lineage>
</organism>
<evidence type="ECO:0000256" key="4">
    <source>
        <dbReference type="ARBA" id="ARBA00023471"/>
    </source>
</evidence>
<comment type="similarity">
    <text evidence="3">Belongs to the Ahb/Nir family.</text>
</comment>
<dbReference type="Proteomes" id="UP000199584">
    <property type="component" value="Unassembled WGS sequence"/>
</dbReference>
<dbReference type="PANTHER" id="PTHR43413">
    <property type="entry name" value="TRANSCRIPTIONAL REGULATOR, ASNC FAMILY"/>
    <property type="match status" value="1"/>
</dbReference>
<evidence type="ECO:0000259" key="6">
    <source>
        <dbReference type="Pfam" id="PF17805"/>
    </source>
</evidence>
<keyword evidence="9" id="KW-1185">Reference proteome</keyword>
<dbReference type="AlphaFoldDB" id="A0A1I6DXT2"/>
<accession>A0A1I6DXT2</accession>
<proteinExistence type="inferred from homology"/>
<evidence type="ECO:0000256" key="2">
    <source>
        <dbReference type="ARBA" id="ARBA00023444"/>
    </source>
</evidence>
<comment type="pathway">
    <text evidence="2">Porphyrin-containing compound metabolism.</text>
</comment>
<dbReference type="InterPro" id="IPR036390">
    <property type="entry name" value="WH_DNA-bd_sf"/>
</dbReference>
<dbReference type="OrthoDB" id="9806536at2"/>
<keyword evidence="1" id="KW-0456">Lyase</keyword>
<dbReference type="GO" id="GO:0016829">
    <property type="term" value="F:lyase activity"/>
    <property type="evidence" value="ECO:0007669"/>
    <property type="project" value="UniProtKB-KW"/>
</dbReference>
<evidence type="ECO:0000313" key="8">
    <source>
        <dbReference type="EMBL" id="SFR10226.1"/>
    </source>
</evidence>
<dbReference type="Pfam" id="PF22451">
    <property type="entry name" value="NirdL-like_HTH"/>
    <property type="match status" value="1"/>
</dbReference>
<feature type="domain" description="Siroheme decarboxylase AsnC-like ligand binding" evidence="6">
    <location>
        <begin position="63"/>
        <end position="147"/>
    </location>
</feature>
<evidence type="ECO:0000259" key="7">
    <source>
        <dbReference type="Pfam" id="PF22451"/>
    </source>
</evidence>
<dbReference type="STRING" id="39060.SAMN05660706_12065"/>
<comment type="catalytic activity">
    <reaction evidence="5">
        <text>siroheme + 2 H(+) = 12,18-didecarboxysiroheme + 2 CO2</text>
        <dbReference type="Rhea" id="RHEA:19093"/>
        <dbReference type="ChEBI" id="CHEBI:15378"/>
        <dbReference type="ChEBI" id="CHEBI:16526"/>
        <dbReference type="ChEBI" id="CHEBI:60052"/>
        <dbReference type="ChEBI" id="CHEBI:140497"/>
        <dbReference type="EC" id="4.1.1.111"/>
    </reaction>
</comment>